<dbReference type="EMBL" id="PGTN01000038">
    <property type="protein sequence ID" value="PJF47687.1"/>
    <property type="molecule type" value="Genomic_DNA"/>
</dbReference>
<dbReference type="Pfam" id="PF13462">
    <property type="entry name" value="Thioredoxin_4"/>
    <property type="match status" value="1"/>
</dbReference>
<comment type="similarity">
    <text evidence="1">Belongs to the thioredoxin family. DsbA subfamily.</text>
</comment>
<dbReference type="Proteomes" id="UP000230790">
    <property type="component" value="Unassembled WGS sequence"/>
</dbReference>
<dbReference type="PANTHER" id="PTHR13887">
    <property type="entry name" value="GLUTATHIONE S-TRANSFERASE KAPPA"/>
    <property type="match status" value="1"/>
</dbReference>
<keyword evidence="3" id="KW-0560">Oxidoreductase</keyword>
<feature type="domain" description="Thioredoxin" evidence="8">
    <location>
        <begin position="47"/>
        <end position="248"/>
    </location>
</feature>
<evidence type="ECO:0000256" key="3">
    <source>
        <dbReference type="ARBA" id="ARBA00023002"/>
    </source>
</evidence>
<comment type="caution">
    <text evidence="9">The sequence shown here is derived from an EMBL/GenBank/DDBJ whole genome shotgun (WGS) entry which is preliminary data.</text>
</comment>
<organism evidence="9 10">
    <name type="scientific">Candidatus Thermofonsia Clade 3 bacterium</name>
    <dbReference type="NCBI Taxonomy" id="2364212"/>
    <lineage>
        <taxon>Bacteria</taxon>
        <taxon>Bacillati</taxon>
        <taxon>Chloroflexota</taxon>
        <taxon>Candidatus Thermofontia</taxon>
        <taxon>Candidatus Thermofonsia Clade 3</taxon>
    </lineage>
</organism>
<keyword evidence="7" id="KW-1133">Transmembrane helix</keyword>
<evidence type="ECO:0000313" key="9">
    <source>
        <dbReference type="EMBL" id="PJF47687.1"/>
    </source>
</evidence>
<dbReference type="PROSITE" id="PS51352">
    <property type="entry name" value="THIOREDOXIN_2"/>
    <property type="match status" value="1"/>
</dbReference>
<dbReference type="AlphaFoldDB" id="A0A2M8QD08"/>
<evidence type="ECO:0000313" key="10">
    <source>
        <dbReference type="Proteomes" id="UP000230790"/>
    </source>
</evidence>
<feature type="transmembrane region" description="Helical" evidence="7">
    <location>
        <begin position="20"/>
        <end position="43"/>
    </location>
</feature>
<dbReference type="GO" id="GO:0016491">
    <property type="term" value="F:oxidoreductase activity"/>
    <property type="evidence" value="ECO:0007669"/>
    <property type="project" value="UniProtKB-KW"/>
</dbReference>
<evidence type="ECO:0000256" key="5">
    <source>
        <dbReference type="ARBA" id="ARBA00023284"/>
    </source>
</evidence>
<proteinExistence type="inferred from homology"/>
<evidence type="ECO:0000256" key="7">
    <source>
        <dbReference type="SAM" id="Phobius"/>
    </source>
</evidence>
<gene>
    <name evidence="9" type="ORF">CUN48_07385</name>
</gene>
<evidence type="ECO:0000256" key="6">
    <source>
        <dbReference type="SAM" id="MobiDB-lite"/>
    </source>
</evidence>
<dbReference type="InterPro" id="IPR036249">
    <property type="entry name" value="Thioredoxin-like_sf"/>
</dbReference>
<dbReference type="SUPFAM" id="SSF52833">
    <property type="entry name" value="Thioredoxin-like"/>
    <property type="match status" value="1"/>
</dbReference>
<name>A0A2M8QD08_9CHLR</name>
<dbReference type="InterPro" id="IPR013766">
    <property type="entry name" value="Thioredoxin_domain"/>
</dbReference>
<keyword evidence="7" id="KW-0472">Membrane</keyword>
<keyword evidence="4" id="KW-1015">Disulfide bond</keyword>
<keyword evidence="2" id="KW-0732">Signal</keyword>
<dbReference type="InterPro" id="IPR012336">
    <property type="entry name" value="Thioredoxin-like_fold"/>
</dbReference>
<reference evidence="9 10" key="1">
    <citation type="submission" date="2017-11" db="EMBL/GenBank/DDBJ databases">
        <title>Evolution of Phototrophy in the Chloroflexi Phylum Driven by Horizontal Gene Transfer.</title>
        <authorList>
            <person name="Ward L.M."/>
            <person name="Hemp J."/>
            <person name="Shih P.M."/>
            <person name="Mcglynn S.E."/>
            <person name="Fischer W."/>
        </authorList>
    </citation>
    <scope>NUCLEOTIDE SEQUENCE [LARGE SCALE GENOMIC DNA]</scope>
    <source>
        <strain evidence="9">JP3_7</strain>
    </source>
</reference>
<sequence>MSKRKILEARRREQQRKQTIQIAVIIGVIAVIVIGGAVVLSALSGQQQRTSALPPVKAASKATPANAEPNGRAWGPPNAPIKIEEYLDYQCPACGQYARNFEPAVIEAFAKTGKVRYEVNFLPFLEDPVGGRESRDAVQAALCAAEQNKFWQMHATLFVNQPITGQENIGNYSKPRLKEMAATIEGMDTAAFNACLDSNKYESTVLQIRRDGEARGVQQTPTFFVNGQPFPGVRSVQDFRQIFAQVAPNVKLDE</sequence>
<protein>
    <recommendedName>
        <fullName evidence="8">Thioredoxin domain-containing protein</fullName>
    </recommendedName>
</protein>
<accession>A0A2M8QD08</accession>
<keyword evidence="7" id="KW-0812">Transmembrane</keyword>
<keyword evidence="5" id="KW-0676">Redox-active center</keyword>
<evidence type="ECO:0000256" key="4">
    <source>
        <dbReference type="ARBA" id="ARBA00023157"/>
    </source>
</evidence>
<evidence type="ECO:0000256" key="1">
    <source>
        <dbReference type="ARBA" id="ARBA00005791"/>
    </source>
</evidence>
<feature type="region of interest" description="Disordered" evidence="6">
    <location>
        <begin position="53"/>
        <end position="75"/>
    </location>
</feature>
<evidence type="ECO:0000259" key="8">
    <source>
        <dbReference type="PROSITE" id="PS51352"/>
    </source>
</evidence>
<dbReference type="Gene3D" id="3.40.30.10">
    <property type="entry name" value="Glutaredoxin"/>
    <property type="match status" value="1"/>
</dbReference>
<evidence type="ECO:0000256" key="2">
    <source>
        <dbReference type="ARBA" id="ARBA00022729"/>
    </source>
</evidence>
<dbReference type="PANTHER" id="PTHR13887:SF14">
    <property type="entry name" value="DISULFIDE BOND FORMATION PROTEIN D"/>
    <property type="match status" value="1"/>
</dbReference>